<keyword evidence="9" id="KW-1185">Reference proteome</keyword>
<keyword evidence="2" id="KW-0547">Nucleotide-binding</keyword>
<dbReference type="EMBL" id="VDMO01000017">
    <property type="protein sequence ID" value="TNM69554.1"/>
    <property type="molecule type" value="Genomic_DNA"/>
</dbReference>
<sequence>MLDVKGLGIRFGGNHAVQNVTASIEAGKITAIIGPNGAGKSTFFNLISGFYQPTSGSIEFLGQDITRLPTHDVVGRGIARTFQTTTIYKELSVLDNAMIGHRVRTRAGLWDALLRTGRERRDEQESRAGGMAALERVGLAAQAHLPAGALTQEGQKRVGIAMALSSDPKLLLLDEPAAGMNPEETVNLMALIRELVTGGLTVALVEHKMSLVMGLADEILVMHHGQKIAEGTPAQVSRDPAVIEAYLGSHAHGGQMGQSGNADAPEPAAVQGNRGAGADSVIVASIQDNAPDPATVPLTKDSDHA</sequence>
<gene>
    <name evidence="7" type="ORF">FHR04_14870</name>
    <name evidence="6" type="ORF">HNQ04_003101</name>
</gene>
<dbReference type="Pfam" id="PF00005">
    <property type="entry name" value="ABC_tran"/>
    <property type="match status" value="1"/>
</dbReference>
<dbReference type="PANTHER" id="PTHR45772">
    <property type="entry name" value="CONSERVED COMPONENT OF ABC TRANSPORTER FOR NATURAL AMINO ACIDS-RELATED"/>
    <property type="match status" value="1"/>
</dbReference>
<dbReference type="GO" id="GO:1903805">
    <property type="term" value="P:L-valine import across plasma membrane"/>
    <property type="evidence" value="ECO:0007669"/>
    <property type="project" value="TreeGrafter"/>
</dbReference>
<feature type="region of interest" description="Disordered" evidence="4">
    <location>
        <begin position="252"/>
        <end position="275"/>
    </location>
</feature>
<dbReference type="InterPro" id="IPR051120">
    <property type="entry name" value="ABC_AA/LPS_Transport"/>
</dbReference>
<dbReference type="GO" id="GO:0005524">
    <property type="term" value="F:ATP binding"/>
    <property type="evidence" value="ECO:0007669"/>
    <property type="project" value="UniProtKB-KW"/>
</dbReference>
<organism evidence="7 8">
    <name type="scientific">Deinococcus radiopugnans ATCC 19172</name>
    <dbReference type="NCBI Taxonomy" id="585398"/>
    <lineage>
        <taxon>Bacteria</taxon>
        <taxon>Thermotogati</taxon>
        <taxon>Deinococcota</taxon>
        <taxon>Deinococci</taxon>
        <taxon>Deinococcales</taxon>
        <taxon>Deinococcaceae</taxon>
        <taxon>Deinococcus</taxon>
    </lineage>
</organism>
<dbReference type="GO" id="GO:0005304">
    <property type="term" value="F:L-valine transmembrane transporter activity"/>
    <property type="evidence" value="ECO:0007669"/>
    <property type="project" value="TreeGrafter"/>
</dbReference>
<dbReference type="SMART" id="SM00382">
    <property type="entry name" value="AAA"/>
    <property type="match status" value="1"/>
</dbReference>
<dbReference type="PROSITE" id="PS50893">
    <property type="entry name" value="ABC_TRANSPORTER_2"/>
    <property type="match status" value="1"/>
</dbReference>
<evidence type="ECO:0000313" key="7">
    <source>
        <dbReference type="EMBL" id="TNM69554.1"/>
    </source>
</evidence>
<dbReference type="GO" id="GO:1903806">
    <property type="term" value="P:L-isoleucine import across plasma membrane"/>
    <property type="evidence" value="ECO:0007669"/>
    <property type="project" value="TreeGrafter"/>
</dbReference>
<proteinExistence type="predicted"/>
<dbReference type="AlphaFoldDB" id="A0A5C4Y232"/>
<dbReference type="CDD" id="cd03219">
    <property type="entry name" value="ABC_Mj1267_LivG_branched"/>
    <property type="match status" value="1"/>
</dbReference>
<dbReference type="GO" id="GO:0015188">
    <property type="term" value="F:L-isoleucine transmembrane transporter activity"/>
    <property type="evidence" value="ECO:0007669"/>
    <property type="project" value="TreeGrafter"/>
</dbReference>
<evidence type="ECO:0000313" key="9">
    <source>
        <dbReference type="Proteomes" id="UP000629870"/>
    </source>
</evidence>
<name>A0A5C4Y232_9DEIO</name>
<comment type="caution">
    <text evidence="7">The sequence shown here is derived from an EMBL/GenBank/DDBJ whole genome shotgun (WGS) entry which is preliminary data.</text>
</comment>
<dbReference type="Gene3D" id="3.40.50.300">
    <property type="entry name" value="P-loop containing nucleotide triphosphate hydrolases"/>
    <property type="match status" value="1"/>
</dbReference>
<reference evidence="7 8" key="1">
    <citation type="submission" date="2019-06" db="EMBL/GenBank/DDBJ databases">
        <title>Genome sequence of Deinococcus radiopugnans ATCC 19172.</title>
        <authorList>
            <person name="Maclea K.S."/>
            <person name="Maynard C.R."/>
        </authorList>
    </citation>
    <scope>NUCLEOTIDE SEQUENCE [LARGE SCALE GENOMIC DNA]</scope>
    <source>
        <strain evidence="7 8">ATCC 19172</strain>
    </source>
</reference>
<dbReference type="InterPro" id="IPR003593">
    <property type="entry name" value="AAA+_ATPase"/>
</dbReference>
<dbReference type="GO" id="GO:0016887">
    <property type="term" value="F:ATP hydrolysis activity"/>
    <property type="evidence" value="ECO:0007669"/>
    <property type="project" value="InterPro"/>
</dbReference>
<dbReference type="EMBL" id="JACHEW010000019">
    <property type="protein sequence ID" value="MBB6017830.1"/>
    <property type="molecule type" value="Genomic_DNA"/>
</dbReference>
<dbReference type="InterPro" id="IPR027417">
    <property type="entry name" value="P-loop_NTPase"/>
</dbReference>
<dbReference type="OrthoDB" id="60490at2"/>
<evidence type="ECO:0000256" key="3">
    <source>
        <dbReference type="ARBA" id="ARBA00022840"/>
    </source>
</evidence>
<evidence type="ECO:0000313" key="8">
    <source>
        <dbReference type="Proteomes" id="UP000313988"/>
    </source>
</evidence>
<reference evidence="6 9" key="2">
    <citation type="submission" date="2020-08" db="EMBL/GenBank/DDBJ databases">
        <title>Genomic Encyclopedia of Type Strains, Phase IV (KMG-IV): sequencing the most valuable type-strain genomes for metagenomic binning, comparative biology and taxonomic classification.</title>
        <authorList>
            <person name="Goeker M."/>
        </authorList>
    </citation>
    <scope>NUCLEOTIDE SEQUENCE [LARGE SCALE GENOMIC DNA]</scope>
    <source>
        <strain evidence="6 9">DSM 12027</strain>
    </source>
</reference>
<dbReference type="PANTHER" id="PTHR45772:SF7">
    <property type="entry name" value="AMINO ACID ABC TRANSPORTER ATP-BINDING PROTEIN"/>
    <property type="match status" value="1"/>
</dbReference>
<dbReference type="GO" id="GO:0005886">
    <property type="term" value="C:plasma membrane"/>
    <property type="evidence" value="ECO:0007669"/>
    <property type="project" value="TreeGrafter"/>
</dbReference>
<dbReference type="Proteomes" id="UP000313988">
    <property type="component" value="Unassembled WGS sequence"/>
</dbReference>
<accession>A0A5C4Y232</accession>
<keyword evidence="1" id="KW-0813">Transport</keyword>
<dbReference type="RefSeq" id="WP_139404106.1">
    <property type="nucleotide sequence ID" value="NZ_JACHEW010000019.1"/>
</dbReference>
<dbReference type="InterPro" id="IPR032823">
    <property type="entry name" value="BCA_ABC_TP_C"/>
</dbReference>
<evidence type="ECO:0000259" key="5">
    <source>
        <dbReference type="PROSITE" id="PS50893"/>
    </source>
</evidence>
<evidence type="ECO:0000256" key="4">
    <source>
        <dbReference type="SAM" id="MobiDB-lite"/>
    </source>
</evidence>
<keyword evidence="3 7" id="KW-0067">ATP-binding</keyword>
<protein>
    <submittedName>
        <fullName evidence="7">ABC transporter ATP-binding protein</fullName>
    </submittedName>
    <submittedName>
        <fullName evidence="6">Branched-chain amino acid transport system ATP-binding protein</fullName>
    </submittedName>
</protein>
<dbReference type="GO" id="GO:0015808">
    <property type="term" value="P:L-alanine transport"/>
    <property type="evidence" value="ECO:0007669"/>
    <property type="project" value="TreeGrafter"/>
</dbReference>
<dbReference type="GO" id="GO:0042941">
    <property type="term" value="P:D-alanine transmembrane transport"/>
    <property type="evidence" value="ECO:0007669"/>
    <property type="project" value="TreeGrafter"/>
</dbReference>
<dbReference type="FunFam" id="3.40.50.300:FF:000421">
    <property type="entry name" value="Branched-chain amino acid ABC transporter ATP-binding protein"/>
    <property type="match status" value="1"/>
</dbReference>
<dbReference type="SUPFAM" id="SSF52540">
    <property type="entry name" value="P-loop containing nucleoside triphosphate hydrolases"/>
    <property type="match status" value="1"/>
</dbReference>
<evidence type="ECO:0000256" key="1">
    <source>
        <dbReference type="ARBA" id="ARBA00022448"/>
    </source>
</evidence>
<dbReference type="GO" id="GO:0015192">
    <property type="term" value="F:L-phenylalanine transmembrane transporter activity"/>
    <property type="evidence" value="ECO:0007669"/>
    <property type="project" value="TreeGrafter"/>
</dbReference>
<evidence type="ECO:0000313" key="6">
    <source>
        <dbReference type="EMBL" id="MBB6017830.1"/>
    </source>
</evidence>
<dbReference type="InterPro" id="IPR003439">
    <property type="entry name" value="ABC_transporter-like_ATP-bd"/>
</dbReference>
<evidence type="ECO:0000256" key="2">
    <source>
        <dbReference type="ARBA" id="ARBA00022741"/>
    </source>
</evidence>
<feature type="domain" description="ABC transporter" evidence="5">
    <location>
        <begin position="2"/>
        <end position="249"/>
    </location>
</feature>
<dbReference type="Pfam" id="PF12399">
    <property type="entry name" value="BCA_ABC_TP_C"/>
    <property type="match status" value="1"/>
</dbReference>
<dbReference type="Proteomes" id="UP000629870">
    <property type="component" value="Unassembled WGS sequence"/>
</dbReference>